<dbReference type="GO" id="GO:0051017">
    <property type="term" value="P:actin filament bundle assembly"/>
    <property type="evidence" value="ECO:0007669"/>
    <property type="project" value="TreeGrafter"/>
</dbReference>
<reference evidence="2" key="1">
    <citation type="submission" date="2025-08" db="UniProtKB">
        <authorList>
            <consortium name="Ensembl"/>
        </authorList>
    </citation>
    <scope>IDENTIFICATION</scope>
</reference>
<dbReference type="Pfam" id="PF08397">
    <property type="entry name" value="IMD"/>
    <property type="match status" value="1"/>
</dbReference>
<dbReference type="PROSITE" id="PS51338">
    <property type="entry name" value="IMD"/>
    <property type="match status" value="1"/>
</dbReference>
<dbReference type="PANTHER" id="PTHR14206">
    <property type="entry name" value="BRAIN-SPECIFIC ANGIOGENESIS INHIBITOR 1-ASSOCIATED PROTEIN 2"/>
    <property type="match status" value="1"/>
</dbReference>
<protein>
    <recommendedName>
        <fullName evidence="1">IMD domain-containing protein</fullName>
    </recommendedName>
</protein>
<dbReference type="SUPFAM" id="SSF103657">
    <property type="entry name" value="BAR/IMD domain-like"/>
    <property type="match status" value="1"/>
</dbReference>
<keyword evidence="3" id="KW-1185">Reference proteome</keyword>
<dbReference type="GO" id="GO:0030838">
    <property type="term" value="P:positive regulation of actin filament polymerization"/>
    <property type="evidence" value="ECO:0007669"/>
    <property type="project" value="TreeGrafter"/>
</dbReference>
<dbReference type="GO" id="GO:0005829">
    <property type="term" value="C:cytosol"/>
    <property type="evidence" value="ECO:0007669"/>
    <property type="project" value="TreeGrafter"/>
</dbReference>
<proteinExistence type="predicted"/>
<organism evidence="2 3">
    <name type="scientific">Strix occidentalis caurina</name>
    <name type="common">northern spotted owl</name>
    <dbReference type="NCBI Taxonomy" id="311401"/>
    <lineage>
        <taxon>Eukaryota</taxon>
        <taxon>Metazoa</taxon>
        <taxon>Chordata</taxon>
        <taxon>Craniata</taxon>
        <taxon>Vertebrata</taxon>
        <taxon>Euteleostomi</taxon>
        <taxon>Archelosauria</taxon>
        <taxon>Archosauria</taxon>
        <taxon>Dinosauria</taxon>
        <taxon>Saurischia</taxon>
        <taxon>Theropoda</taxon>
        <taxon>Coelurosauria</taxon>
        <taxon>Aves</taxon>
        <taxon>Neognathae</taxon>
        <taxon>Neoaves</taxon>
        <taxon>Telluraves</taxon>
        <taxon>Strigiformes</taxon>
        <taxon>Strigidae</taxon>
        <taxon>Strix</taxon>
    </lineage>
</organism>
<dbReference type="InterPro" id="IPR027681">
    <property type="entry name" value="IRSp53/IRTKS/Pinkbar"/>
</dbReference>
<sequence>SWEAATHRAGSKRDVLFQMAEVHRQIQNQLEEMLKSFHNELLTQLEQKVELDSRGHLCRR</sequence>
<dbReference type="InterPro" id="IPR013606">
    <property type="entry name" value="I-BAR_dom"/>
</dbReference>
<dbReference type="PANTHER" id="PTHR14206:SF3">
    <property type="entry name" value="BRAIN-SPECIFIC ANGIOGENESIS INHIBITOR 1-ASSOCIATED PROTEIN 2"/>
    <property type="match status" value="1"/>
</dbReference>
<reference evidence="2" key="2">
    <citation type="submission" date="2025-09" db="UniProtKB">
        <authorList>
            <consortium name="Ensembl"/>
        </authorList>
    </citation>
    <scope>IDENTIFICATION</scope>
</reference>
<dbReference type="InterPro" id="IPR027267">
    <property type="entry name" value="AH/BAR_dom_sf"/>
</dbReference>
<name>A0A8D0F4Z7_STROC</name>
<dbReference type="Ensembl" id="ENSSOCT00000009411.1">
    <property type="protein sequence ID" value="ENSSOCP00000009171.1"/>
    <property type="gene ID" value="ENSSOCG00000007020.1"/>
</dbReference>
<accession>A0A8D0F4Z7</accession>
<evidence type="ECO:0000313" key="2">
    <source>
        <dbReference type="Ensembl" id="ENSSOCP00000009171.1"/>
    </source>
</evidence>
<dbReference type="Proteomes" id="UP000694551">
    <property type="component" value="Unplaced"/>
</dbReference>
<evidence type="ECO:0000313" key="3">
    <source>
        <dbReference type="Proteomes" id="UP000694551"/>
    </source>
</evidence>
<dbReference type="GO" id="GO:0007009">
    <property type="term" value="P:plasma membrane organization"/>
    <property type="evidence" value="ECO:0007669"/>
    <property type="project" value="InterPro"/>
</dbReference>
<evidence type="ECO:0000259" key="1">
    <source>
        <dbReference type="PROSITE" id="PS51338"/>
    </source>
</evidence>
<dbReference type="GO" id="GO:0051764">
    <property type="term" value="P:actin crosslink formation"/>
    <property type="evidence" value="ECO:0007669"/>
    <property type="project" value="TreeGrafter"/>
</dbReference>
<dbReference type="GO" id="GO:0005654">
    <property type="term" value="C:nucleoplasm"/>
    <property type="evidence" value="ECO:0007669"/>
    <property type="project" value="TreeGrafter"/>
</dbReference>
<feature type="domain" description="IMD" evidence="1">
    <location>
        <begin position="1"/>
        <end position="60"/>
    </location>
</feature>
<dbReference type="AlphaFoldDB" id="A0A8D0F4Z7"/>
<dbReference type="Gene3D" id="1.20.1270.60">
    <property type="entry name" value="Arfaptin homology (AH) domain/BAR domain"/>
    <property type="match status" value="1"/>
</dbReference>